<dbReference type="InterPro" id="IPR007180">
    <property type="entry name" value="DUF382"/>
</dbReference>
<dbReference type="GO" id="GO:0005634">
    <property type="term" value="C:nucleus"/>
    <property type="evidence" value="ECO:0007669"/>
    <property type="project" value="InterPro"/>
</dbReference>
<dbReference type="AlphaFoldDB" id="A0AAV5RFU5"/>
<evidence type="ECO:0000256" key="1">
    <source>
        <dbReference type="SAM" id="MobiDB-lite"/>
    </source>
</evidence>
<sequence>MSEQGSNDVQRPKSKNQLRRERKKLQKLEAEAGNQPVSTPTPTQTAGVAMLARKYEWINESSPVFEMYKQVSSRFKRKYEEALVDNEHDFQNENQNDNDNQNEIEDENENENTNTNTSEIRGENETKTLNSAFENPAKELKKLTLAELKASTSRPELVDWYDCDSKEPSYLVFLKTLPNTVQVPANWRASSEIPRFAPQPPYTLPPNIARSGIIESYAASGDGVYQGKLDVDYERMYSAFNPDDGKPQTDWKRLSTYGEIATLRGFPSKPGTVIKEKPTFISDKLYKALGLTRSDKLPWESVISEMGPAPGYLHSRSNATTRWGVF</sequence>
<feature type="region of interest" description="Disordered" evidence="1">
    <location>
        <begin position="1"/>
        <end position="45"/>
    </location>
</feature>
<feature type="region of interest" description="Disordered" evidence="1">
    <location>
        <begin position="87"/>
        <end position="130"/>
    </location>
</feature>
<dbReference type="InterPro" id="IPR052584">
    <property type="entry name" value="U2_snRNP_Complex_Component"/>
</dbReference>
<dbReference type="Pfam" id="PF04046">
    <property type="entry name" value="PSP"/>
    <property type="match status" value="1"/>
</dbReference>
<dbReference type="EMBL" id="BTGC01000003">
    <property type="protein sequence ID" value="GMM50313.1"/>
    <property type="molecule type" value="Genomic_DNA"/>
</dbReference>
<feature type="compositionally biased region" description="Basic residues" evidence="1">
    <location>
        <begin position="12"/>
        <end position="25"/>
    </location>
</feature>
<name>A0AAV5RFU5_STABA</name>
<feature type="domain" description="PSP proline-rich" evidence="3">
    <location>
        <begin position="277"/>
        <end position="314"/>
    </location>
</feature>
<dbReference type="Proteomes" id="UP001362899">
    <property type="component" value="Unassembled WGS sequence"/>
</dbReference>
<gene>
    <name evidence="4" type="ORF">DASB73_012710</name>
</gene>
<evidence type="ECO:0000313" key="4">
    <source>
        <dbReference type="EMBL" id="GMM50313.1"/>
    </source>
</evidence>
<evidence type="ECO:0000259" key="3">
    <source>
        <dbReference type="Pfam" id="PF04046"/>
    </source>
</evidence>
<dbReference type="Pfam" id="PF04037">
    <property type="entry name" value="DUF382"/>
    <property type="match status" value="1"/>
</dbReference>
<feature type="domain" description="DUF382" evidence="2">
    <location>
        <begin position="154"/>
        <end position="215"/>
    </location>
</feature>
<evidence type="ECO:0000313" key="5">
    <source>
        <dbReference type="Proteomes" id="UP001362899"/>
    </source>
</evidence>
<evidence type="ECO:0000259" key="2">
    <source>
        <dbReference type="Pfam" id="PF04037"/>
    </source>
</evidence>
<protein>
    <submittedName>
        <fullName evidence="4">U2 snRNP complex subunit</fullName>
    </submittedName>
</protein>
<feature type="compositionally biased region" description="Polar residues" evidence="1">
    <location>
        <begin position="35"/>
        <end position="45"/>
    </location>
</feature>
<organism evidence="4 5">
    <name type="scientific">Starmerella bacillaris</name>
    <name type="common">Yeast</name>
    <name type="synonym">Candida zemplinina</name>
    <dbReference type="NCBI Taxonomy" id="1247836"/>
    <lineage>
        <taxon>Eukaryota</taxon>
        <taxon>Fungi</taxon>
        <taxon>Dikarya</taxon>
        <taxon>Ascomycota</taxon>
        <taxon>Saccharomycotina</taxon>
        <taxon>Dipodascomycetes</taxon>
        <taxon>Dipodascales</taxon>
        <taxon>Trichomonascaceae</taxon>
        <taxon>Starmerella</taxon>
    </lineage>
</organism>
<comment type="caution">
    <text evidence="4">The sequence shown here is derived from an EMBL/GenBank/DDBJ whole genome shotgun (WGS) entry which is preliminary data.</text>
</comment>
<dbReference type="PANTHER" id="PTHR12785:SF6">
    <property type="entry name" value="SPLICING FACTOR 3B SUBUNIT 2"/>
    <property type="match status" value="1"/>
</dbReference>
<accession>A0AAV5RFU5</accession>
<proteinExistence type="predicted"/>
<feature type="compositionally biased region" description="Acidic residues" evidence="1">
    <location>
        <begin position="100"/>
        <end position="110"/>
    </location>
</feature>
<keyword evidence="5" id="KW-1185">Reference proteome</keyword>
<dbReference type="PANTHER" id="PTHR12785">
    <property type="entry name" value="SPLICING FACTOR 3B"/>
    <property type="match status" value="1"/>
</dbReference>
<reference evidence="4 5" key="1">
    <citation type="journal article" date="2023" name="Elife">
        <title>Identification of key yeast species and microbe-microbe interactions impacting larval growth of Drosophila in the wild.</title>
        <authorList>
            <person name="Mure A."/>
            <person name="Sugiura Y."/>
            <person name="Maeda R."/>
            <person name="Honda K."/>
            <person name="Sakurai N."/>
            <person name="Takahashi Y."/>
            <person name="Watada M."/>
            <person name="Katoh T."/>
            <person name="Gotoh A."/>
            <person name="Gotoh Y."/>
            <person name="Taniguchi I."/>
            <person name="Nakamura K."/>
            <person name="Hayashi T."/>
            <person name="Katayama T."/>
            <person name="Uemura T."/>
            <person name="Hattori Y."/>
        </authorList>
    </citation>
    <scope>NUCLEOTIDE SEQUENCE [LARGE SCALE GENOMIC DNA]</scope>
    <source>
        <strain evidence="4 5">SB-73</strain>
    </source>
</reference>
<dbReference type="InterPro" id="IPR006568">
    <property type="entry name" value="PSP_pro-rich"/>
</dbReference>